<organism evidence="5 6">
    <name type="scientific">Sparassis crispa</name>
    <dbReference type="NCBI Taxonomy" id="139825"/>
    <lineage>
        <taxon>Eukaryota</taxon>
        <taxon>Fungi</taxon>
        <taxon>Dikarya</taxon>
        <taxon>Basidiomycota</taxon>
        <taxon>Agaricomycotina</taxon>
        <taxon>Agaricomycetes</taxon>
        <taxon>Polyporales</taxon>
        <taxon>Sparassidaceae</taxon>
        <taxon>Sparassis</taxon>
    </lineage>
</organism>
<keyword evidence="1" id="KW-0507">mRNA processing</keyword>
<name>A0A401GCZ9_9APHY</name>
<evidence type="ECO:0000256" key="2">
    <source>
        <dbReference type="PROSITE-ProRule" id="PRU00047"/>
    </source>
</evidence>
<keyword evidence="6" id="KW-1185">Reference proteome</keyword>
<dbReference type="GO" id="GO:0008270">
    <property type="term" value="F:zinc ion binding"/>
    <property type="evidence" value="ECO:0007669"/>
    <property type="project" value="UniProtKB-KW"/>
</dbReference>
<dbReference type="PROSITE" id="PS50158">
    <property type="entry name" value="ZF_CCHC"/>
    <property type="match status" value="1"/>
</dbReference>
<dbReference type="InterPro" id="IPR036875">
    <property type="entry name" value="Znf_CCHC_sf"/>
</dbReference>
<dbReference type="SMART" id="SM00343">
    <property type="entry name" value="ZnF_C2HC"/>
    <property type="match status" value="1"/>
</dbReference>
<dbReference type="GeneID" id="38776976"/>
<dbReference type="GO" id="GO:0006397">
    <property type="term" value="P:mRNA processing"/>
    <property type="evidence" value="ECO:0007669"/>
    <property type="project" value="UniProtKB-KW"/>
</dbReference>
<feature type="domain" description="CCHC-type" evidence="4">
    <location>
        <begin position="110"/>
        <end position="125"/>
    </location>
</feature>
<evidence type="ECO:0000313" key="6">
    <source>
        <dbReference type="Proteomes" id="UP000287166"/>
    </source>
</evidence>
<comment type="caution">
    <text evidence="5">The sequence shown here is derived from an EMBL/GenBank/DDBJ whole genome shotgun (WGS) entry which is preliminary data.</text>
</comment>
<evidence type="ECO:0000256" key="1">
    <source>
        <dbReference type="ARBA" id="ARBA00022664"/>
    </source>
</evidence>
<proteinExistence type="predicted"/>
<evidence type="ECO:0000259" key="4">
    <source>
        <dbReference type="PROSITE" id="PS50158"/>
    </source>
</evidence>
<dbReference type="OrthoDB" id="2802594at2759"/>
<dbReference type="InterPro" id="IPR001878">
    <property type="entry name" value="Znf_CCHC"/>
</dbReference>
<evidence type="ECO:0000313" key="5">
    <source>
        <dbReference type="EMBL" id="GBE80059.1"/>
    </source>
</evidence>
<feature type="region of interest" description="Disordered" evidence="3">
    <location>
        <begin position="119"/>
        <end position="144"/>
    </location>
</feature>
<keyword evidence="2" id="KW-0863">Zinc-finger</keyword>
<protein>
    <recommendedName>
        <fullName evidence="4">CCHC-type domain-containing protein</fullName>
    </recommendedName>
</protein>
<evidence type="ECO:0000256" key="3">
    <source>
        <dbReference type="SAM" id="MobiDB-lite"/>
    </source>
</evidence>
<accession>A0A401GCZ9</accession>
<dbReference type="EMBL" id="BFAD01000002">
    <property type="protein sequence ID" value="GBE80059.1"/>
    <property type="molecule type" value="Genomic_DNA"/>
</dbReference>
<dbReference type="InParanoid" id="A0A401GCZ9"/>
<dbReference type="Proteomes" id="UP000287166">
    <property type="component" value="Unassembled WGS sequence"/>
</dbReference>
<dbReference type="AlphaFoldDB" id="A0A401GCZ9"/>
<sequence length="157" mass="17243">MTWISRVHTAALELSRTPYPTTELDIIMVISNGLPDEYQPVVNALDSLSFEELKLFAVTMRITSLEAQLARSKEKASKVTVAYYAAQSRRDGDGSRGGGKQGPGRQEVSCYNCGGRRHYSDECPSPSQGSVDSENGKDEAAMSARVWDDSEEVLCLF</sequence>
<dbReference type="GO" id="GO:0003676">
    <property type="term" value="F:nucleic acid binding"/>
    <property type="evidence" value="ECO:0007669"/>
    <property type="project" value="InterPro"/>
</dbReference>
<keyword evidence="2" id="KW-0479">Metal-binding</keyword>
<gene>
    <name evidence="5" type="ORF">SCP_0212620</name>
</gene>
<dbReference type="Gene3D" id="4.10.60.10">
    <property type="entry name" value="Zinc finger, CCHC-type"/>
    <property type="match status" value="1"/>
</dbReference>
<dbReference type="RefSeq" id="XP_027610972.1">
    <property type="nucleotide sequence ID" value="XM_027755171.1"/>
</dbReference>
<reference evidence="5 6" key="1">
    <citation type="journal article" date="2018" name="Sci. Rep.">
        <title>Genome sequence of the cauliflower mushroom Sparassis crispa (Hanabiratake) and its association with beneficial usage.</title>
        <authorList>
            <person name="Kiyama R."/>
            <person name="Furutani Y."/>
            <person name="Kawaguchi K."/>
            <person name="Nakanishi T."/>
        </authorList>
    </citation>
    <scope>NUCLEOTIDE SEQUENCE [LARGE SCALE GENOMIC DNA]</scope>
</reference>
<feature type="region of interest" description="Disordered" evidence="3">
    <location>
        <begin position="88"/>
        <end position="107"/>
    </location>
</feature>
<keyword evidence="2" id="KW-0862">Zinc</keyword>
<dbReference type="SUPFAM" id="SSF57756">
    <property type="entry name" value="Retrovirus zinc finger-like domains"/>
    <property type="match status" value="1"/>
</dbReference>